<organism evidence="1">
    <name type="scientific">Cyclophora tenuis</name>
    <name type="common">Marine diatom</name>
    <dbReference type="NCBI Taxonomy" id="216820"/>
    <lineage>
        <taxon>Eukaryota</taxon>
        <taxon>Sar</taxon>
        <taxon>Stramenopiles</taxon>
        <taxon>Ochrophyta</taxon>
        <taxon>Bacillariophyta</taxon>
        <taxon>Fragilariophyceae</taxon>
        <taxon>Fragilariophycidae</taxon>
        <taxon>Cyclophorales</taxon>
        <taxon>Cyclophoraceae</taxon>
        <taxon>Cyclophora</taxon>
    </lineage>
</organism>
<protein>
    <submittedName>
        <fullName evidence="1">Uncharacterized protein</fullName>
    </submittedName>
</protein>
<gene>
    <name evidence="1" type="ORF">CTEN0397_LOCUS10721</name>
</gene>
<dbReference type="EMBL" id="HBFW01016738">
    <property type="protein sequence ID" value="CAD8939658.1"/>
    <property type="molecule type" value="Transcribed_RNA"/>
</dbReference>
<reference evidence="1" key="1">
    <citation type="submission" date="2021-01" db="EMBL/GenBank/DDBJ databases">
        <authorList>
            <person name="Corre E."/>
            <person name="Pelletier E."/>
            <person name="Niang G."/>
            <person name="Scheremetjew M."/>
            <person name="Finn R."/>
            <person name="Kale V."/>
            <person name="Holt S."/>
            <person name="Cochrane G."/>
            <person name="Meng A."/>
            <person name="Brown T."/>
            <person name="Cohen L."/>
        </authorList>
    </citation>
    <scope>NUCLEOTIDE SEQUENCE</scope>
    <source>
        <strain evidence="1">ECT3854</strain>
    </source>
</reference>
<proteinExistence type="predicted"/>
<evidence type="ECO:0000313" key="1">
    <source>
        <dbReference type="EMBL" id="CAD8939658.1"/>
    </source>
</evidence>
<accession>A0A7S1D7Y6</accession>
<name>A0A7S1D7Y6_CYCTE</name>
<dbReference type="AlphaFoldDB" id="A0A7S1D7Y6"/>
<sequence length="204" mass="22492">MGFLDSVKKSAAKTKKQSEIVLLDREIASIQRAFGVTLYDLLAGAVYSGHATPALLKKQPEVASAFDKFAKEIRTHEAEKEAKIKEIEICDVKKDTRLPATNAKEKLGNFSKYLGDTTQSTKLRADVVMLGRSIKQKKEAFGVDIFDQVVLSSDNTNTAGWRQAMTSAVNKQIASAIDKAKQNVSVPMSKKETKTREIALLDQE</sequence>